<organism evidence="1 2">
    <name type="scientific">Mesorhizobium cantuariense</name>
    <dbReference type="NCBI Taxonomy" id="1300275"/>
    <lineage>
        <taxon>Bacteria</taxon>
        <taxon>Pseudomonadati</taxon>
        <taxon>Pseudomonadota</taxon>
        <taxon>Alphaproteobacteria</taxon>
        <taxon>Hyphomicrobiales</taxon>
        <taxon>Phyllobacteriaceae</taxon>
        <taxon>Mesorhizobium</taxon>
    </lineage>
</organism>
<protein>
    <submittedName>
        <fullName evidence="1">Uncharacterized protein</fullName>
    </submittedName>
</protein>
<reference evidence="2" key="1">
    <citation type="journal article" date="2019" name="Int. J. Syst. Evol. Microbiol.">
        <title>The Global Catalogue of Microorganisms (GCM) 10K type strain sequencing project: providing services to taxonomists for standard genome sequencing and annotation.</title>
        <authorList>
            <consortium name="The Broad Institute Genomics Platform"/>
            <consortium name="The Broad Institute Genome Sequencing Center for Infectious Disease"/>
            <person name="Wu L."/>
            <person name="Ma J."/>
        </authorList>
    </citation>
    <scope>NUCLEOTIDE SEQUENCE [LARGE SCALE GENOMIC DNA]</scope>
    <source>
        <strain evidence="2">ICMP 19515</strain>
    </source>
</reference>
<name>A0ABV7MUU5_9HYPH</name>
<sequence>MAEENGIHVVAAARDASRLSGAGDIGPGSLARQSRPPWVETIVAPGTPLTGIGDLE</sequence>
<comment type="caution">
    <text evidence="1">The sequence shown here is derived from an EMBL/GenBank/DDBJ whole genome shotgun (WGS) entry which is preliminary data.</text>
</comment>
<dbReference type="Proteomes" id="UP001595648">
    <property type="component" value="Unassembled WGS sequence"/>
</dbReference>
<evidence type="ECO:0000313" key="2">
    <source>
        <dbReference type="Proteomes" id="UP001595648"/>
    </source>
</evidence>
<evidence type="ECO:0000313" key="1">
    <source>
        <dbReference type="EMBL" id="MFC3324741.1"/>
    </source>
</evidence>
<dbReference type="EMBL" id="JBHRVD010000001">
    <property type="protein sequence ID" value="MFC3324741.1"/>
    <property type="molecule type" value="Genomic_DNA"/>
</dbReference>
<dbReference type="RefSeq" id="WP_378981839.1">
    <property type="nucleotide sequence ID" value="NZ_JBHRVD010000001.1"/>
</dbReference>
<proteinExistence type="predicted"/>
<keyword evidence="2" id="KW-1185">Reference proteome</keyword>
<gene>
    <name evidence="1" type="ORF">ACFOJ9_23675</name>
</gene>
<accession>A0ABV7MUU5</accession>